<evidence type="ECO:0000313" key="1">
    <source>
        <dbReference type="EMBL" id="WSB69026.1"/>
    </source>
</evidence>
<gene>
    <name evidence="1" type="ORF">OG863_14255</name>
</gene>
<dbReference type="GeneID" id="97314094"/>
<dbReference type="EMBL" id="CP109106">
    <property type="protein sequence ID" value="WSB69026.1"/>
    <property type="molecule type" value="Genomic_DNA"/>
</dbReference>
<proteinExistence type="predicted"/>
<protein>
    <submittedName>
        <fullName evidence="1">Uncharacterized protein</fullName>
    </submittedName>
</protein>
<reference evidence="1 2" key="1">
    <citation type="submission" date="2022-10" db="EMBL/GenBank/DDBJ databases">
        <title>The complete genomes of actinobacterial strains from the NBC collection.</title>
        <authorList>
            <person name="Joergensen T.S."/>
            <person name="Alvarez Arevalo M."/>
            <person name="Sterndorff E.B."/>
            <person name="Faurdal D."/>
            <person name="Vuksanovic O."/>
            <person name="Mourched A.-S."/>
            <person name="Charusanti P."/>
            <person name="Shaw S."/>
            <person name="Blin K."/>
            <person name="Weber T."/>
        </authorList>
    </citation>
    <scope>NUCLEOTIDE SEQUENCE [LARGE SCALE GENOMIC DNA]</scope>
    <source>
        <strain evidence="1 2">NBC 01774</strain>
    </source>
</reference>
<accession>A0ABZ1FFU3</accession>
<name>A0ABZ1FFU3_9ACTN</name>
<keyword evidence="2" id="KW-1185">Reference proteome</keyword>
<sequence length="67" mass="7463">MATSTEGRDEDSAPLSNSKGLESILKQLTEIQQAQEQQIRKSKLERVPAFFSAAVQGLKFLIDILRT</sequence>
<organism evidence="1 2">
    <name type="scientific">Streptomyces decoyicus</name>
    <dbReference type="NCBI Taxonomy" id="249567"/>
    <lineage>
        <taxon>Bacteria</taxon>
        <taxon>Bacillati</taxon>
        <taxon>Actinomycetota</taxon>
        <taxon>Actinomycetes</taxon>
        <taxon>Kitasatosporales</taxon>
        <taxon>Streptomycetaceae</taxon>
        <taxon>Streptomyces</taxon>
    </lineage>
</organism>
<evidence type="ECO:0000313" key="2">
    <source>
        <dbReference type="Proteomes" id="UP001344251"/>
    </source>
</evidence>
<dbReference type="Proteomes" id="UP001344251">
    <property type="component" value="Chromosome"/>
</dbReference>
<dbReference type="RefSeq" id="WP_250049939.1">
    <property type="nucleotide sequence ID" value="NZ_CP108347.1"/>
</dbReference>